<feature type="transmembrane region" description="Helical" evidence="1">
    <location>
        <begin position="107"/>
        <end position="126"/>
    </location>
</feature>
<keyword evidence="1" id="KW-1133">Transmembrane helix</keyword>
<feature type="transmembrane region" description="Helical" evidence="1">
    <location>
        <begin position="69"/>
        <end position="87"/>
    </location>
</feature>
<protein>
    <recommendedName>
        <fullName evidence="4">DUF4418 domain-containing protein</fullName>
    </recommendedName>
</protein>
<evidence type="ECO:0000313" key="3">
    <source>
        <dbReference type="Proteomes" id="UP000243406"/>
    </source>
</evidence>
<sequence length="134" mass="14859">MKKYVNLLNSILGTILLIAVKYISPVCTGKVLLQSGKEMPMRCHYTSTAVILIAIILIVLSIELYIRKAHLPITFIVLGLILFIIPLDTPFSIGVCMKPMECHSTALWIKIISGILILSGISTFFLKDENSKIV</sequence>
<keyword evidence="1" id="KW-0472">Membrane</keyword>
<evidence type="ECO:0000313" key="2">
    <source>
        <dbReference type="EMBL" id="SKB46414.1"/>
    </source>
</evidence>
<dbReference type="OrthoDB" id="2083659at2"/>
<evidence type="ECO:0008006" key="4">
    <source>
        <dbReference type="Google" id="ProtNLM"/>
    </source>
</evidence>
<dbReference type="AlphaFoldDB" id="A0A1T5BGK7"/>
<dbReference type="InterPro" id="IPR025531">
    <property type="entry name" value="DUF4418"/>
</dbReference>
<proteinExistence type="predicted"/>
<organism evidence="2 3">
    <name type="scientific">Acetoanaerobium noterae</name>
    <dbReference type="NCBI Taxonomy" id="745369"/>
    <lineage>
        <taxon>Bacteria</taxon>
        <taxon>Bacillati</taxon>
        <taxon>Bacillota</taxon>
        <taxon>Clostridia</taxon>
        <taxon>Peptostreptococcales</taxon>
        <taxon>Filifactoraceae</taxon>
        <taxon>Acetoanaerobium</taxon>
    </lineage>
</organism>
<dbReference type="EMBL" id="FUYN01000003">
    <property type="protein sequence ID" value="SKB46414.1"/>
    <property type="molecule type" value="Genomic_DNA"/>
</dbReference>
<dbReference type="RefSeq" id="WP_079589469.1">
    <property type="nucleotide sequence ID" value="NZ_FUYN01000003.1"/>
</dbReference>
<evidence type="ECO:0000256" key="1">
    <source>
        <dbReference type="SAM" id="Phobius"/>
    </source>
</evidence>
<gene>
    <name evidence="2" type="ORF">SAMN02745120_1610</name>
</gene>
<reference evidence="3" key="1">
    <citation type="submission" date="2017-02" db="EMBL/GenBank/DDBJ databases">
        <authorList>
            <person name="Varghese N."/>
            <person name="Submissions S."/>
        </authorList>
    </citation>
    <scope>NUCLEOTIDE SEQUENCE [LARGE SCALE GENOMIC DNA]</scope>
    <source>
        <strain evidence="3">ATCC 35199</strain>
    </source>
</reference>
<feature type="transmembrane region" description="Helical" evidence="1">
    <location>
        <begin position="7"/>
        <end position="24"/>
    </location>
</feature>
<keyword evidence="1" id="KW-0812">Transmembrane</keyword>
<dbReference type="Proteomes" id="UP000243406">
    <property type="component" value="Unassembled WGS sequence"/>
</dbReference>
<dbReference type="Pfam" id="PF14387">
    <property type="entry name" value="DUF4418"/>
    <property type="match status" value="1"/>
</dbReference>
<keyword evidence="3" id="KW-1185">Reference proteome</keyword>
<feature type="transmembrane region" description="Helical" evidence="1">
    <location>
        <begin position="44"/>
        <end position="62"/>
    </location>
</feature>
<accession>A0A1T5BGK7</accession>
<name>A0A1T5BGK7_9FIRM</name>